<accession>A0A4Q4MY36</accession>
<protein>
    <submittedName>
        <fullName evidence="1">Uncharacterized protein</fullName>
    </submittedName>
</protein>
<dbReference type="Proteomes" id="UP000291422">
    <property type="component" value="Unassembled WGS sequence"/>
</dbReference>
<dbReference type="EMBL" id="PDXD01000091">
    <property type="protein sequence ID" value="RYN63066.1"/>
    <property type="molecule type" value="Genomic_DNA"/>
</dbReference>
<proteinExistence type="predicted"/>
<organism evidence="1 2">
    <name type="scientific">Alternaria alternata</name>
    <name type="common">Alternaria rot fungus</name>
    <name type="synonym">Torula alternata</name>
    <dbReference type="NCBI Taxonomy" id="5599"/>
    <lineage>
        <taxon>Eukaryota</taxon>
        <taxon>Fungi</taxon>
        <taxon>Dikarya</taxon>
        <taxon>Ascomycota</taxon>
        <taxon>Pezizomycotina</taxon>
        <taxon>Dothideomycetes</taxon>
        <taxon>Pleosporomycetidae</taxon>
        <taxon>Pleosporales</taxon>
        <taxon>Pleosporineae</taxon>
        <taxon>Pleosporaceae</taxon>
        <taxon>Alternaria</taxon>
        <taxon>Alternaria sect. Alternaria</taxon>
        <taxon>Alternaria alternata complex</taxon>
    </lineage>
</organism>
<comment type="caution">
    <text evidence="1">The sequence shown here is derived from an EMBL/GenBank/DDBJ whole genome shotgun (WGS) entry which is preliminary data.</text>
</comment>
<evidence type="ECO:0000313" key="1">
    <source>
        <dbReference type="EMBL" id="RYN63066.1"/>
    </source>
</evidence>
<sequence>MALLGMFDSASALSLNNLQPDHHIIISAFREFLGVFVQPDVYEADLLPNPYSVPLRLEDLLHWKEKGVQPLYEQQYGVCPVQATERAHRRIVDNFCSVLATLNYSYQKNETYETWVAYLRWKKYVVMPIPPDFCKGAMALLARHRSNIETSHEESFPQLRKSLKEWGLYQPYHRPVLLMPALMDYMSLFGKALPDLMSENDEVISTIASHFESFIKSNFETPNVPKVRDGRGDKLHIFKTTASFGWRERLMVEGALAFIRFYSRMTQSHTLFDRPSLQEDPDDAIVIEDSSDEDSSDGDHRICT</sequence>
<name>A0A4Q4MY36_ALTAL</name>
<reference evidence="2" key="1">
    <citation type="journal article" date="2019" name="bioRxiv">
        <title>Genomics, evolutionary history and diagnostics of the Alternaria alternata species group including apple and Asian pear pathotypes.</title>
        <authorList>
            <person name="Armitage A.D."/>
            <person name="Cockerton H.M."/>
            <person name="Sreenivasaprasad S."/>
            <person name="Woodhall J.W."/>
            <person name="Lane C.R."/>
            <person name="Harrison R.J."/>
            <person name="Clarkson J.P."/>
        </authorList>
    </citation>
    <scope>NUCLEOTIDE SEQUENCE [LARGE SCALE GENOMIC DNA]</scope>
    <source>
        <strain evidence="2">FERA 1177</strain>
    </source>
</reference>
<evidence type="ECO:0000313" key="2">
    <source>
        <dbReference type="Proteomes" id="UP000291422"/>
    </source>
</evidence>
<dbReference type="AlphaFoldDB" id="A0A4Q4MY36"/>
<gene>
    <name evidence="1" type="ORF">AA0117_g12848</name>
</gene>